<accession>X6PE11</accession>
<gene>
    <name evidence="4" type="ORF">RFI_00627</name>
</gene>
<dbReference type="SUPFAM" id="SSF50978">
    <property type="entry name" value="WD40 repeat-like"/>
    <property type="match status" value="1"/>
</dbReference>
<dbReference type="Gene3D" id="2.130.10.10">
    <property type="entry name" value="YVTN repeat-like/Quinoprotein amine dehydrogenase"/>
    <property type="match status" value="1"/>
</dbReference>
<dbReference type="PROSITE" id="PS00678">
    <property type="entry name" value="WD_REPEATS_1"/>
    <property type="match status" value="1"/>
</dbReference>
<dbReference type="GO" id="GO:1990234">
    <property type="term" value="C:transferase complex"/>
    <property type="evidence" value="ECO:0007669"/>
    <property type="project" value="UniProtKB-ARBA"/>
</dbReference>
<proteinExistence type="predicted"/>
<keyword evidence="5" id="KW-1185">Reference proteome</keyword>
<dbReference type="InterPro" id="IPR001680">
    <property type="entry name" value="WD40_rpt"/>
</dbReference>
<evidence type="ECO:0000256" key="2">
    <source>
        <dbReference type="ARBA" id="ARBA00022737"/>
    </source>
</evidence>
<dbReference type="EMBL" id="ASPP01000679">
    <property type="protein sequence ID" value="ETO36436.1"/>
    <property type="molecule type" value="Genomic_DNA"/>
</dbReference>
<keyword evidence="2" id="KW-0677">Repeat</keyword>
<dbReference type="Pfam" id="PF00400">
    <property type="entry name" value="WD40"/>
    <property type="match status" value="2"/>
</dbReference>
<dbReference type="PROSITE" id="PS50082">
    <property type="entry name" value="WD_REPEATS_2"/>
    <property type="match status" value="1"/>
</dbReference>
<protein>
    <submittedName>
        <fullName evidence="4">Uncharacterized protein</fullName>
    </submittedName>
</protein>
<dbReference type="PANTHER" id="PTHR22847:SF637">
    <property type="entry name" value="WD REPEAT DOMAIN 5B"/>
    <property type="match status" value="1"/>
</dbReference>
<evidence type="ECO:0000256" key="3">
    <source>
        <dbReference type="PROSITE-ProRule" id="PRU00221"/>
    </source>
</evidence>
<dbReference type="InterPro" id="IPR036322">
    <property type="entry name" value="WD40_repeat_dom_sf"/>
</dbReference>
<evidence type="ECO:0000256" key="1">
    <source>
        <dbReference type="ARBA" id="ARBA00022574"/>
    </source>
</evidence>
<keyword evidence="1 3" id="KW-0853">WD repeat</keyword>
<evidence type="ECO:0000313" key="5">
    <source>
        <dbReference type="Proteomes" id="UP000023152"/>
    </source>
</evidence>
<reference evidence="4 5" key="1">
    <citation type="journal article" date="2013" name="Curr. Biol.">
        <title>The Genome of the Foraminiferan Reticulomyxa filosa.</title>
        <authorList>
            <person name="Glockner G."/>
            <person name="Hulsmann N."/>
            <person name="Schleicher M."/>
            <person name="Noegel A.A."/>
            <person name="Eichinger L."/>
            <person name="Gallinger C."/>
            <person name="Pawlowski J."/>
            <person name="Sierra R."/>
            <person name="Euteneuer U."/>
            <person name="Pillet L."/>
            <person name="Moustafa A."/>
            <person name="Platzer M."/>
            <person name="Groth M."/>
            <person name="Szafranski K."/>
            <person name="Schliwa M."/>
        </authorList>
    </citation>
    <scope>NUCLEOTIDE SEQUENCE [LARGE SCALE GENOMIC DNA]</scope>
</reference>
<dbReference type="AlphaFoldDB" id="X6PE11"/>
<feature type="repeat" description="WD" evidence="3">
    <location>
        <begin position="19"/>
        <end position="41"/>
    </location>
</feature>
<dbReference type="InterPro" id="IPR015943">
    <property type="entry name" value="WD40/YVTN_repeat-like_dom_sf"/>
</dbReference>
<dbReference type="InterPro" id="IPR019775">
    <property type="entry name" value="WD40_repeat_CS"/>
</dbReference>
<dbReference type="PANTHER" id="PTHR22847">
    <property type="entry name" value="WD40 REPEAT PROTEIN"/>
    <property type="match status" value="1"/>
</dbReference>
<evidence type="ECO:0000313" key="4">
    <source>
        <dbReference type="EMBL" id="ETO36436.1"/>
    </source>
</evidence>
<dbReference type="Proteomes" id="UP000023152">
    <property type="component" value="Unassembled WGS sequence"/>
</dbReference>
<name>X6PE11_RETFI</name>
<comment type="caution">
    <text evidence="4">The sequence shown here is derived from an EMBL/GenBank/DDBJ whole genome shotgun (WGS) entry which is preliminary data.</text>
</comment>
<organism evidence="4 5">
    <name type="scientific">Reticulomyxa filosa</name>
    <dbReference type="NCBI Taxonomy" id="46433"/>
    <lineage>
        <taxon>Eukaryota</taxon>
        <taxon>Sar</taxon>
        <taxon>Rhizaria</taxon>
        <taxon>Retaria</taxon>
        <taxon>Foraminifera</taxon>
        <taxon>Monothalamids</taxon>
        <taxon>Reticulomyxidae</taxon>
        <taxon>Reticulomyxa</taxon>
    </lineage>
</organism>
<sequence length="126" mass="14417">MVNSIDYSTFDDCELLNTILSGSHDKSVRLWDIRSGKQIQVFNGHTNTVFSVEYSPFNELHIIKEDEKEDSGILCLKFVSLKKKDNTKNVKYDLDLCYGSCNGPIRIMSLLNKRPICSVDNFFISN</sequence>